<feature type="binding site" evidence="17">
    <location>
        <position position="257"/>
    </location>
    <ligand>
        <name>(6S)-NADPHX</name>
        <dbReference type="ChEBI" id="CHEBI:64076"/>
    </ligand>
</feature>
<evidence type="ECO:0000256" key="11">
    <source>
        <dbReference type="ARBA" id="ARBA00023235"/>
    </source>
</evidence>
<dbReference type="InterPro" id="IPR029056">
    <property type="entry name" value="Ribokinase-like"/>
</dbReference>
<evidence type="ECO:0000256" key="9">
    <source>
        <dbReference type="ARBA" id="ARBA00022958"/>
    </source>
</evidence>
<dbReference type="InterPro" id="IPR017953">
    <property type="entry name" value="Carbohydrate_kinase_pred_CS"/>
</dbReference>
<keyword evidence="22" id="KW-1185">Reference proteome</keyword>
<dbReference type="GO" id="GO:0046872">
    <property type="term" value="F:metal ion binding"/>
    <property type="evidence" value="ECO:0007669"/>
    <property type="project" value="UniProtKB-UniRule"/>
</dbReference>
<feature type="binding site" evidence="17">
    <location>
        <position position="320"/>
    </location>
    <ligand>
        <name>(6S)-NADPHX</name>
        <dbReference type="ChEBI" id="CHEBI:64076"/>
    </ligand>
</feature>
<keyword evidence="7 17" id="KW-0067">ATP-binding</keyword>
<evidence type="ECO:0000256" key="5">
    <source>
        <dbReference type="ARBA" id="ARBA00022723"/>
    </source>
</evidence>
<dbReference type="Proteomes" id="UP000219042">
    <property type="component" value="Unassembled WGS sequence"/>
</dbReference>
<evidence type="ECO:0000256" key="8">
    <source>
        <dbReference type="ARBA" id="ARBA00022857"/>
    </source>
</evidence>
<evidence type="ECO:0000256" key="13">
    <source>
        <dbReference type="ARBA" id="ARBA00023268"/>
    </source>
</evidence>
<evidence type="ECO:0000256" key="16">
    <source>
        <dbReference type="ARBA" id="ARBA00049209"/>
    </source>
</evidence>
<feature type="domain" description="YjeF N-terminal" evidence="20">
    <location>
        <begin position="16"/>
        <end position="219"/>
    </location>
</feature>
<dbReference type="GO" id="GO:0005524">
    <property type="term" value="F:ATP binding"/>
    <property type="evidence" value="ECO:0007669"/>
    <property type="project" value="UniProtKB-UniRule"/>
</dbReference>
<evidence type="ECO:0000256" key="1">
    <source>
        <dbReference type="ARBA" id="ARBA00000013"/>
    </source>
</evidence>
<comment type="function">
    <text evidence="17">Catalyzes the dehydration of the S-form of NAD(P)HX at the expense of ADP, which is converted to AMP. Together with NAD(P)HX epimerase, which catalyzes the epimerization of the S- and R-forms, the enzyme allows the repair of both epimers of NAD(P)HX, a damaged form of NAD(P)H that is a result of enzymatic or heat-dependent hydration.</text>
</comment>
<dbReference type="GO" id="GO:0016301">
    <property type="term" value="F:kinase activity"/>
    <property type="evidence" value="ECO:0007669"/>
    <property type="project" value="UniProtKB-KW"/>
</dbReference>
<accession>A0A240ECC9</accession>
<evidence type="ECO:0000256" key="18">
    <source>
        <dbReference type="PIRNR" id="PIRNR017184"/>
    </source>
</evidence>
<dbReference type="NCBIfam" id="TIGR00196">
    <property type="entry name" value="yjeF_cterm"/>
    <property type="match status" value="1"/>
</dbReference>
<name>A0A240ECC9_9GAMM</name>
<evidence type="ECO:0000259" key="19">
    <source>
        <dbReference type="PROSITE" id="PS51383"/>
    </source>
</evidence>
<feature type="binding site" evidence="17">
    <location>
        <position position="375"/>
    </location>
    <ligand>
        <name>(6S)-NADPHX</name>
        <dbReference type="ChEBI" id="CHEBI:64076"/>
    </ligand>
</feature>
<dbReference type="SUPFAM" id="SSF53613">
    <property type="entry name" value="Ribokinase-like"/>
    <property type="match status" value="1"/>
</dbReference>
<dbReference type="SUPFAM" id="SSF64153">
    <property type="entry name" value="YjeF N-terminal domain-like"/>
    <property type="match status" value="1"/>
</dbReference>
<dbReference type="NCBIfam" id="TIGR00197">
    <property type="entry name" value="yjeF_nterm"/>
    <property type="match status" value="1"/>
</dbReference>
<dbReference type="Pfam" id="PF03853">
    <property type="entry name" value="YjeF_N"/>
    <property type="match status" value="1"/>
</dbReference>
<keyword evidence="8 17" id="KW-0521">NADP</keyword>
<evidence type="ECO:0000313" key="21">
    <source>
        <dbReference type="EMBL" id="SNX45570.1"/>
    </source>
</evidence>
<gene>
    <name evidence="17" type="primary">nnrD</name>
    <name evidence="21" type="ORF">SAMN05421731_105124</name>
</gene>
<keyword evidence="5 18" id="KW-0479">Metal-binding</keyword>
<keyword evidence="12 17" id="KW-0456">Lyase</keyword>
<comment type="similarity">
    <text evidence="4 18">In the C-terminal section; belongs to the NnrD/CARKD family.</text>
</comment>
<organism evidence="21 22">
    <name type="scientific">Acinetobacter puyangensis</name>
    <dbReference type="NCBI Taxonomy" id="1096779"/>
    <lineage>
        <taxon>Bacteria</taxon>
        <taxon>Pseudomonadati</taxon>
        <taxon>Pseudomonadota</taxon>
        <taxon>Gammaproteobacteria</taxon>
        <taxon>Moraxellales</taxon>
        <taxon>Moraxellaceae</taxon>
        <taxon>Acinetobacter</taxon>
    </lineage>
</organism>
<protein>
    <recommendedName>
        <fullName evidence="17">ADP-dependent (S)-NAD(P)H-hydrate dehydratase</fullName>
        <ecNumber evidence="17">4.2.1.136</ecNumber>
    </recommendedName>
    <alternativeName>
        <fullName evidence="17">ADP-dependent NAD(P)HX dehydratase</fullName>
    </alternativeName>
</protein>
<dbReference type="GO" id="GO:0052855">
    <property type="term" value="F:ADP-dependent NAD(P)H-hydrate dehydratase activity"/>
    <property type="evidence" value="ECO:0007669"/>
    <property type="project" value="UniProtKB-UniRule"/>
</dbReference>
<dbReference type="PROSITE" id="PS51385">
    <property type="entry name" value="YJEF_N"/>
    <property type="match status" value="1"/>
</dbReference>
<dbReference type="HAMAP" id="MF_01965">
    <property type="entry name" value="NADHX_dehydratase"/>
    <property type="match status" value="1"/>
</dbReference>
<comment type="catalytic activity">
    <reaction evidence="1 18">
        <text>(6R)-NADHX = (6S)-NADHX</text>
        <dbReference type="Rhea" id="RHEA:32215"/>
        <dbReference type="ChEBI" id="CHEBI:64074"/>
        <dbReference type="ChEBI" id="CHEBI:64075"/>
        <dbReference type="EC" id="5.1.99.6"/>
    </reaction>
</comment>
<dbReference type="InterPro" id="IPR000631">
    <property type="entry name" value="CARKD"/>
</dbReference>
<sequence>MKGLFGHRPVYHSQSVQAWEKRWFAANNCSYGLMQQAALAMTLQIEKTLHQKQMVHQEILVWCGQGNNAGDGYLIAKYLKQKGFHLTIYAPQAAMSQDAQRARDEAIAAGIHIYSQLPSDKNYNIHVDALFGVGLNRPLDQFSQQIITQLNTQSGFKIAIDIPSGLHPNTGVPLPLAVKVDLTLSVMALKLGLVIGQAQNYVGELIELPLIPVDEQLKPSAYINYNKPILAKRQATQHKGSFGHVLVIGGHPNMGGAVMMAGEAAMASGAGKVTVMCDARHHTAIVARSPNIMLKDIAQTDVTELSKFLAQIDVVCFGMGLGRDAWSETNFHMVMNALKQQSHLHTVIFDADALWFLAQYQHDIQLQVQWIATPHSGEAARLLACNVADIEQDRVAAIEQLQQQYAGKWLLKGAGSLTLEQDSLGDPHLDICAFGNAGMGTAGMGDVLSGMMAGLKAQFKDEISLAEIVALHALAGDELAKQGMRGIQAQHMVDAIYQVVNLD</sequence>
<evidence type="ECO:0000256" key="14">
    <source>
        <dbReference type="ARBA" id="ARBA00025153"/>
    </source>
</evidence>
<keyword evidence="21" id="KW-0418">Kinase</keyword>
<evidence type="ECO:0000256" key="2">
    <source>
        <dbReference type="ARBA" id="ARBA00000909"/>
    </source>
</evidence>
<dbReference type="PANTHER" id="PTHR12592:SF0">
    <property type="entry name" value="ATP-DEPENDENT (S)-NAD(P)H-HYDRATE DEHYDRATASE"/>
    <property type="match status" value="1"/>
</dbReference>
<evidence type="ECO:0000256" key="17">
    <source>
        <dbReference type="HAMAP-Rule" id="MF_01965"/>
    </source>
</evidence>
<dbReference type="InterPro" id="IPR030677">
    <property type="entry name" value="Nnr"/>
</dbReference>
<dbReference type="Pfam" id="PF01256">
    <property type="entry name" value="Carb_kinase"/>
    <property type="match status" value="1"/>
</dbReference>
<dbReference type="GO" id="GO:0046496">
    <property type="term" value="P:nicotinamide nucleotide metabolic process"/>
    <property type="evidence" value="ECO:0007669"/>
    <property type="project" value="UniProtKB-UniRule"/>
</dbReference>
<keyword evidence="6 17" id="KW-0547">Nucleotide-binding</keyword>
<proteinExistence type="inferred from homology"/>
<dbReference type="CDD" id="cd01171">
    <property type="entry name" value="YXKO-related"/>
    <property type="match status" value="1"/>
</dbReference>
<comment type="cofactor">
    <cofactor evidence="18">
        <name>K(+)</name>
        <dbReference type="ChEBI" id="CHEBI:29103"/>
    </cofactor>
    <text evidence="18">Binds 1 potassium ion per subunit.</text>
</comment>
<comment type="function">
    <text evidence="14 18">Bifunctional enzyme that catalyzes the epimerization of the S- and R-forms of NAD(P)HX and the dehydration of the S-form of NAD(P)HX at the expense of ADP, which is converted to AMP. This allows the repair of both epimers of NAD(P)HX, a damaged form of NAD(P)H that is a result of enzymatic or heat-dependent hydration.</text>
</comment>
<comment type="similarity">
    <text evidence="17">Belongs to the NnrD/CARKD family.</text>
</comment>
<evidence type="ECO:0000256" key="4">
    <source>
        <dbReference type="ARBA" id="ARBA00009524"/>
    </source>
</evidence>
<evidence type="ECO:0000256" key="7">
    <source>
        <dbReference type="ARBA" id="ARBA00022840"/>
    </source>
</evidence>
<dbReference type="PROSITE" id="PS01050">
    <property type="entry name" value="YJEF_C_2"/>
    <property type="match status" value="1"/>
</dbReference>
<keyword evidence="13" id="KW-0511">Multifunctional enzyme</keyword>
<dbReference type="Gene3D" id="3.40.50.10260">
    <property type="entry name" value="YjeF N-terminal domain"/>
    <property type="match status" value="1"/>
</dbReference>
<keyword evidence="9 18" id="KW-0630">Potassium</keyword>
<dbReference type="GO" id="GO:0052856">
    <property type="term" value="F:NAD(P)HX epimerase activity"/>
    <property type="evidence" value="ECO:0007669"/>
    <property type="project" value="UniProtKB-EC"/>
</dbReference>
<evidence type="ECO:0000256" key="12">
    <source>
        <dbReference type="ARBA" id="ARBA00023239"/>
    </source>
</evidence>
<dbReference type="InterPro" id="IPR036652">
    <property type="entry name" value="YjeF_N_dom_sf"/>
</dbReference>
<dbReference type="RefSeq" id="WP_097079342.1">
    <property type="nucleotide sequence ID" value="NZ_BAABHT010000005.1"/>
</dbReference>
<dbReference type="OrthoDB" id="9806925at2"/>
<evidence type="ECO:0000313" key="22">
    <source>
        <dbReference type="Proteomes" id="UP000219042"/>
    </source>
</evidence>
<comment type="catalytic activity">
    <reaction evidence="15 17 18">
        <text>(6S)-NADHX + ADP = AMP + phosphate + NADH + H(+)</text>
        <dbReference type="Rhea" id="RHEA:32223"/>
        <dbReference type="ChEBI" id="CHEBI:15378"/>
        <dbReference type="ChEBI" id="CHEBI:43474"/>
        <dbReference type="ChEBI" id="CHEBI:57945"/>
        <dbReference type="ChEBI" id="CHEBI:64074"/>
        <dbReference type="ChEBI" id="CHEBI:456215"/>
        <dbReference type="ChEBI" id="CHEBI:456216"/>
        <dbReference type="EC" id="4.2.1.136"/>
    </reaction>
</comment>
<evidence type="ECO:0000256" key="6">
    <source>
        <dbReference type="ARBA" id="ARBA00022741"/>
    </source>
</evidence>
<feature type="binding site" evidence="17">
    <location>
        <position position="446"/>
    </location>
    <ligand>
        <name>(6S)-NADPHX</name>
        <dbReference type="ChEBI" id="CHEBI:64076"/>
    </ligand>
</feature>
<comment type="subunit">
    <text evidence="17">Homotetramer.</text>
</comment>
<reference evidence="22" key="1">
    <citation type="submission" date="2016-09" db="EMBL/GenBank/DDBJ databases">
        <authorList>
            <person name="Varghese N."/>
            <person name="Submissions S."/>
        </authorList>
    </citation>
    <scope>NUCLEOTIDE SEQUENCE [LARGE SCALE GENOMIC DNA]</scope>
    <source>
        <strain evidence="22">ANC 4466</strain>
    </source>
</reference>
<evidence type="ECO:0000259" key="20">
    <source>
        <dbReference type="PROSITE" id="PS51385"/>
    </source>
</evidence>
<feature type="domain" description="YjeF C-terminal" evidence="19">
    <location>
        <begin position="222"/>
        <end position="503"/>
    </location>
</feature>
<evidence type="ECO:0000256" key="3">
    <source>
        <dbReference type="ARBA" id="ARBA00006001"/>
    </source>
</evidence>
<evidence type="ECO:0000256" key="10">
    <source>
        <dbReference type="ARBA" id="ARBA00023027"/>
    </source>
</evidence>
<feature type="binding site" evidence="17">
    <location>
        <begin position="412"/>
        <end position="416"/>
    </location>
    <ligand>
        <name>AMP</name>
        <dbReference type="ChEBI" id="CHEBI:456215"/>
    </ligand>
</feature>
<dbReference type="PANTHER" id="PTHR12592">
    <property type="entry name" value="ATP-DEPENDENT (S)-NAD(P)H-HYDRATE DEHYDRATASE FAMILY MEMBER"/>
    <property type="match status" value="1"/>
</dbReference>
<dbReference type="AlphaFoldDB" id="A0A240ECC9"/>
<evidence type="ECO:0000256" key="15">
    <source>
        <dbReference type="ARBA" id="ARBA00048238"/>
    </source>
</evidence>
<keyword evidence="21" id="KW-0808">Transferase</keyword>
<feature type="binding site" evidence="17">
    <location>
        <position position="445"/>
    </location>
    <ligand>
        <name>AMP</name>
        <dbReference type="ChEBI" id="CHEBI:456215"/>
    </ligand>
</feature>
<comment type="catalytic activity">
    <reaction evidence="16 17 18">
        <text>(6S)-NADPHX + ADP = AMP + phosphate + NADPH + H(+)</text>
        <dbReference type="Rhea" id="RHEA:32235"/>
        <dbReference type="ChEBI" id="CHEBI:15378"/>
        <dbReference type="ChEBI" id="CHEBI:43474"/>
        <dbReference type="ChEBI" id="CHEBI:57783"/>
        <dbReference type="ChEBI" id="CHEBI:64076"/>
        <dbReference type="ChEBI" id="CHEBI:456215"/>
        <dbReference type="ChEBI" id="CHEBI:456216"/>
        <dbReference type="EC" id="4.2.1.136"/>
    </reaction>
</comment>
<comment type="cofactor">
    <cofactor evidence="17">
        <name>Mg(2+)</name>
        <dbReference type="ChEBI" id="CHEBI:18420"/>
    </cofactor>
</comment>
<dbReference type="Gene3D" id="3.40.1190.20">
    <property type="match status" value="1"/>
</dbReference>
<dbReference type="EC" id="4.2.1.136" evidence="17"/>
<dbReference type="EMBL" id="OANT01000005">
    <property type="protein sequence ID" value="SNX45570.1"/>
    <property type="molecule type" value="Genomic_DNA"/>
</dbReference>
<comment type="similarity">
    <text evidence="3 18">In the N-terminal section; belongs to the NnrE/AIBP family.</text>
</comment>
<dbReference type="InterPro" id="IPR004443">
    <property type="entry name" value="YjeF_N_dom"/>
</dbReference>
<comment type="catalytic activity">
    <reaction evidence="2 18">
        <text>(6R)-NADPHX = (6S)-NADPHX</text>
        <dbReference type="Rhea" id="RHEA:32227"/>
        <dbReference type="ChEBI" id="CHEBI:64076"/>
        <dbReference type="ChEBI" id="CHEBI:64077"/>
        <dbReference type="EC" id="5.1.99.6"/>
    </reaction>
</comment>
<dbReference type="PROSITE" id="PS51383">
    <property type="entry name" value="YJEF_C_3"/>
    <property type="match status" value="1"/>
</dbReference>
<keyword evidence="11 18" id="KW-0413">Isomerase</keyword>
<dbReference type="PIRSF" id="PIRSF017184">
    <property type="entry name" value="Nnr"/>
    <property type="match status" value="1"/>
</dbReference>
<keyword evidence="10 17" id="KW-0520">NAD</keyword>
<dbReference type="GO" id="GO:0110051">
    <property type="term" value="P:metabolite repair"/>
    <property type="evidence" value="ECO:0007669"/>
    <property type="project" value="TreeGrafter"/>
</dbReference>